<name>A0A552JFJ5_9CHRO</name>
<accession>A0A552JFJ5</accession>
<reference evidence="1 2" key="1">
    <citation type="submission" date="2019-01" db="EMBL/GenBank/DDBJ databases">
        <title>Coherence of Microcystis species and biogeography revealed through population genomics.</title>
        <authorList>
            <person name="Perez-Carrascal O.M."/>
            <person name="Terrat Y."/>
            <person name="Giani A."/>
            <person name="Fortin N."/>
            <person name="Tromas N."/>
            <person name="Shapiro B.J."/>
        </authorList>
    </citation>
    <scope>NUCLEOTIDE SEQUENCE [LARGE SCALE GENOMIC DNA]</scope>
    <source>
        <strain evidence="1">Mw_QC_S_20081001_S30D</strain>
    </source>
</reference>
<comment type="caution">
    <text evidence="1">The sequence shown here is derived from an EMBL/GenBank/DDBJ whole genome shotgun (WGS) entry which is preliminary data.</text>
</comment>
<evidence type="ECO:0000313" key="2">
    <source>
        <dbReference type="Proteomes" id="UP000320523"/>
    </source>
</evidence>
<sequence length="91" mass="9966">MRSQIPDRPVKFEESKSCLKGIGERGAPELGVGRINKHNLLNTDSENTDDRLPKSKTSYLTIKITALDAVLAIAKATSSIQILPVYFPLIA</sequence>
<dbReference type="EMBL" id="SFAT01000154">
    <property type="protein sequence ID" value="TRU94497.1"/>
    <property type="molecule type" value="Genomic_DNA"/>
</dbReference>
<organism evidence="1 2">
    <name type="scientific">Microcystis wesenbergii Mw_QC_S_20081001_S30D</name>
    <dbReference type="NCBI Taxonomy" id="2486245"/>
    <lineage>
        <taxon>Bacteria</taxon>
        <taxon>Bacillati</taxon>
        <taxon>Cyanobacteriota</taxon>
        <taxon>Cyanophyceae</taxon>
        <taxon>Oscillatoriophycideae</taxon>
        <taxon>Chroococcales</taxon>
        <taxon>Microcystaceae</taxon>
        <taxon>Microcystis</taxon>
    </lineage>
</organism>
<evidence type="ECO:0000313" key="1">
    <source>
        <dbReference type="EMBL" id="TRU94497.1"/>
    </source>
</evidence>
<dbReference type="AlphaFoldDB" id="A0A552JFJ5"/>
<proteinExistence type="predicted"/>
<gene>
    <name evidence="1" type="ORF">EWV75_15760</name>
</gene>
<protein>
    <submittedName>
        <fullName evidence="1">Uncharacterized protein</fullName>
    </submittedName>
</protein>
<dbReference type="Proteomes" id="UP000320523">
    <property type="component" value="Unassembled WGS sequence"/>
</dbReference>